<dbReference type="PRINTS" id="PR00364">
    <property type="entry name" value="DISEASERSIST"/>
</dbReference>
<dbReference type="InterPro" id="IPR011990">
    <property type="entry name" value="TPR-like_helical_dom_sf"/>
</dbReference>
<reference evidence="2" key="1">
    <citation type="journal article" date="2014" name="Int. J. Syst. Evol. Microbiol.">
        <title>Complete genome sequence of Corynebacterium casei LMG S-19264T (=DSM 44701T), isolated from a smear-ripened cheese.</title>
        <authorList>
            <consortium name="US DOE Joint Genome Institute (JGI-PGF)"/>
            <person name="Walter F."/>
            <person name="Albersmeier A."/>
            <person name="Kalinowski J."/>
            <person name="Ruckert C."/>
        </authorList>
    </citation>
    <scope>NUCLEOTIDE SEQUENCE</scope>
    <source>
        <strain evidence="2">CGMCC 4.7110</strain>
    </source>
</reference>
<feature type="domain" description="NB-ARC" evidence="1">
    <location>
        <begin position="48"/>
        <end position="132"/>
    </location>
</feature>
<dbReference type="Proteomes" id="UP000653411">
    <property type="component" value="Unassembled WGS sequence"/>
</dbReference>
<comment type="caution">
    <text evidence="2">The sequence shown here is derived from an EMBL/GenBank/DDBJ whole genome shotgun (WGS) entry which is preliminary data.</text>
</comment>
<dbReference type="PANTHER" id="PTHR47691">
    <property type="entry name" value="REGULATOR-RELATED"/>
    <property type="match status" value="1"/>
</dbReference>
<dbReference type="Gene3D" id="3.40.50.300">
    <property type="entry name" value="P-loop containing nucleotide triphosphate hydrolases"/>
    <property type="match status" value="1"/>
</dbReference>
<dbReference type="InterPro" id="IPR027417">
    <property type="entry name" value="P-loop_NTPase"/>
</dbReference>
<dbReference type="GO" id="GO:0043531">
    <property type="term" value="F:ADP binding"/>
    <property type="evidence" value="ECO:0007669"/>
    <property type="project" value="InterPro"/>
</dbReference>
<sequence length="700" mass="76121">MRQCFDPLIAHRLAPEDVRMVWMMWDAETSFVGRTAELDLIASVMSRSRLVTLSGAGGVGKTRLAQRVVSLGGAVAEGGAEVAWADLSPLRNAHLLAATVADALGLSDHTPRLPADAICAWIGDRRTLLVLDSCEHLPAECRNLAGDLLTACPNLRILATSREPLRVRDEAVVEIEPFGTAEEAVALFTDRAAAAGSPIEDDTDRRLAASLCDQLERLPLALELAAGQLRSMSLRDLCAGPYAAVDLPRAPARRWPPRHSALRTTIGWSHELCTPVERLLWARLSYLPASFDDELAGQLAGGGPLSPGGVGWTLVALCDKSVVIRKDGTYRMLDAVREYGRMWLSELDAEQELAQRHAQYVLARTRQAHREWFGPAQRDWYRRIGFLHADIRLAADHLLATDPAAALELIGNVTFFWVCSGYLYEARQYLEKATDPAVRVPNEIWVQGLWSLGLTLTLQGEQAAAHETAAACRRTATAVRDADGLGRAVYLDGLLHLLEGRPLAAVSGVETTEAAALHVRPEHLTAPAVLCRLVHVFGLTGSGRLDQARQEALELRDLCAGLDEHWTRSYAEHQLALIAFLTGRPRDAVRHARAALDAKQHIGDAFGIAMVMDLLAIALADAGEEPAAAYAFGAAARFWETVGHPQRGTPEMAALRNECEDRLVHRMGLKGYGQTFRRAAASDARSLVSWGAHGGPVPEA</sequence>
<proteinExistence type="predicted"/>
<evidence type="ECO:0000313" key="3">
    <source>
        <dbReference type="Proteomes" id="UP000653411"/>
    </source>
</evidence>
<dbReference type="Pfam" id="PF00931">
    <property type="entry name" value="NB-ARC"/>
    <property type="match status" value="1"/>
</dbReference>
<organism evidence="2 3">
    <name type="scientific">Streptomyces fuscichromogenes</name>
    <dbReference type="NCBI Taxonomy" id="1324013"/>
    <lineage>
        <taxon>Bacteria</taxon>
        <taxon>Bacillati</taxon>
        <taxon>Actinomycetota</taxon>
        <taxon>Actinomycetes</taxon>
        <taxon>Kitasatosporales</taxon>
        <taxon>Streptomycetaceae</taxon>
        <taxon>Streptomyces</taxon>
    </lineage>
</organism>
<dbReference type="Gene3D" id="1.25.40.10">
    <property type="entry name" value="Tetratricopeptide repeat domain"/>
    <property type="match status" value="1"/>
</dbReference>
<evidence type="ECO:0000313" key="2">
    <source>
        <dbReference type="EMBL" id="GGM96225.1"/>
    </source>
</evidence>
<dbReference type="EMBL" id="BMML01000003">
    <property type="protein sequence ID" value="GGM96225.1"/>
    <property type="molecule type" value="Genomic_DNA"/>
</dbReference>
<dbReference type="InterPro" id="IPR002182">
    <property type="entry name" value="NB-ARC"/>
</dbReference>
<gene>
    <name evidence="2" type="ORF">GCM10011578_016000</name>
</gene>
<keyword evidence="3" id="KW-1185">Reference proteome</keyword>
<name>A0A917UHU6_9ACTN</name>
<dbReference type="PANTHER" id="PTHR47691:SF3">
    <property type="entry name" value="HTH-TYPE TRANSCRIPTIONAL REGULATOR RV0890C-RELATED"/>
    <property type="match status" value="1"/>
</dbReference>
<accession>A0A917UHU6</accession>
<evidence type="ECO:0000259" key="1">
    <source>
        <dbReference type="Pfam" id="PF00931"/>
    </source>
</evidence>
<dbReference type="SUPFAM" id="SSF48452">
    <property type="entry name" value="TPR-like"/>
    <property type="match status" value="1"/>
</dbReference>
<dbReference type="SUPFAM" id="SSF52540">
    <property type="entry name" value="P-loop containing nucleoside triphosphate hydrolases"/>
    <property type="match status" value="1"/>
</dbReference>
<dbReference type="AlphaFoldDB" id="A0A917UHU6"/>
<reference evidence="2" key="2">
    <citation type="submission" date="2020-09" db="EMBL/GenBank/DDBJ databases">
        <authorList>
            <person name="Sun Q."/>
            <person name="Zhou Y."/>
        </authorList>
    </citation>
    <scope>NUCLEOTIDE SEQUENCE</scope>
    <source>
        <strain evidence="2">CGMCC 4.7110</strain>
    </source>
</reference>
<protein>
    <recommendedName>
        <fullName evidence="1">NB-ARC domain-containing protein</fullName>
    </recommendedName>
</protein>